<organism evidence="2 3">
    <name type="scientific">Cucurbitaria berberidis CBS 394.84</name>
    <dbReference type="NCBI Taxonomy" id="1168544"/>
    <lineage>
        <taxon>Eukaryota</taxon>
        <taxon>Fungi</taxon>
        <taxon>Dikarya</taxon>
        <taxon>Ascomycota</taxon>
        <taxon>Pezizomycotina</taxon>
        <taxon>Dothideomycetes</taxon>
        <taxon>Pleosporomycetidae</taxon>
        <taxon>Pleosporales</taxon>
        <taxon>Pleosporineae</taxon>
        <taxon>Cucurbitariaceae</taxon>
        <taxon>Cucurbitaria</taxon>
    </lineage>
</organism>
<proteinExistence type="predicted"/>
<dbReference type="OrthoDB" id="5344815at2759"/>
<dbReference type="Gene3D" id="2.80.10.50">
    <property type="match status" value="1"/>
</dbReference>
<protein>
    <recommendedName>
        <fullName evidence="4">Ricin B lectin domain-containing protein</fullName>
    </recommendedName>
</protein>
<dbReference type="RefSeq" id="XP_040793381.1">
    <property type="nucleotide sequence ID" value="XM_040935825.1"/>
</dbReference>
<name>A0A9P4GQG0_9PLEO</name>
<feature type="transmembrane region" description="Helical" evidence="1">
    <location>
        <begin position="249"/>
        <end position="267"/>
    </location>
</feature>
<dbReference type="GeneID" id="63853076"/>
<dbReference type="EMBL" id="ML976614">
    <property type="protein sequence ID" value="KAF1850818.1"/>
    <property type="molecule type" value="Genomic_DNA"/>
</dbReference>
<keyword evidence="1" id="KW-1133">Transmembrane helix</keyword>
<gene>
    <name evidence="2" type="ORF">K460DRAFT_391228</name>
</gene>
<evidence type="ECO:0000313" key="2">
    <source>
        <dbReference type="EMBL" id="KAF1850818.1"/>
    </source>
</evidence>
<dbReference type="SUPFAM" id="SSF50370">
    <property type="entry name" value="Ricin B-like lectins"/>
    <property type="match status" value="1"/>
</dbReference>
<comment type="caution">
    <text evidence="2">The sequence shown here is derived from an EMBL/GenBank/DDBJ whole genome shotgun (WGS) entry which is preliminary data.</text>
</comment>
<reference evidence="2" key="1">
    <citation type="submission" date="2020-01" db="EMBL/GenBank/DDBJ databases">
        <authorList>
            <consortium name="DOE Joint Genome Institute"/>
            <person name="Haridas S."/>
            <person name="Albert R."/>
            <person name="Binder M."/>
            <person name="Bloem J."/>
            <person name="Labutti K."/>
            <person name="Salamov A."/>
            <person name="Andreopoulos B."/>
            <person name="Baker S.E."/>
            <person name="Barry K."/>
            <person name="Bills G."/>
            <person name="Bluhm B.H."/>
            <person name="Cannon C."/>
            <person name="Castanera R."/>
            <person name="Culley D.E."/>
            <person name="Daum C."/>
            <person name="Ezra D."/>
            <person name="Gonzalez J.B."/>
            <person name="Henrissat B."/>
            <person name="Kuo A."/>
            <person name="Liang C."/>
            <person name="Lipzen A."/>
            <person name="Lutzoni F."/>
            <person name="Magnuson J."/>
            <person name="Mondo S."/>
            <person name="Nolan M."/>
            <person name="Ohm R."/>
            <person name="Pangilinan J."/>
            <person name="Park H.-J."/>
            <person name="Ramirez L."/>
            <person name="Alfaro M."/>
            <person name="Sun H."/>
            <person name="Tritt A."/>
            <person name="Yoshinaga Y."/>
            <person name="Zwiers L.-H."/>
            <person name="Turgeon B.G."/>
            <person name="Goodwin S.B."/>
            <person name="Spatafora J.W."/>
            <person name="Crous P.W."/>
            <person name="Grigoriev I.V."/>
        </authorList>
    </citation>
    <scope>NUCLEOTIDE SEQUENCE</scope>
    <source>
        <strain evidence="2">CBS 394.84</strain>
    </source>
</reference>
<evidence type="ECO:0000256" key="1">
    <source>
        <dbReference type="SAM" id="Phobius"/>
    </source>
</evidence>
<dbReference type="InterPro" id="IPR035992">
    <property type="entry name" value="Ricin_B-like_lectins"/>
</dbReference>
<dbReference type="AlphaFoldDB" id="A0A9P4GQG0"/>
<sequence>MSKILSPFDPKSYYRFSNAAYAGVTISTGYKHSSSSIIFTPSGSRSSENWQIFRQGERYFIRNYDYGAELQLGLTKASDAVPRLLPRSGELGQQWNLDQNEDGSWRVTNALLGNISVLGVSDAISSHEIAPAMNPSPDESKRWIVTVNLSAGQIWQPGMLNDVLSPEVPQSAASTIPSTSAASNIPPIFAASTISSLAMTSNMPSTTAAPNITSPVTTSSRGINTTAYFSDARPMHSPPRLFACTISSSHFAITTVILSLVTAALIWRRRPRSSYHPIIVLDVALGVDTPLIEK</sequence>
<keyword evidence="3" id="KW-1185">Reference proteome</keyword>
<keyword evidence="1" id="KW-0472">Membrane</keyword>
<accession>A0A9P4GQG0</accession>
<dbReference type="Proteomes" id="UP000800039">
    <property type="component" value="Unassembled WGS sequence"/>
</dbReference>
<keyword evidence="1" id="KW-0812">Transmembrane</keyword>
<evidence type="ECO:0000313" key="3">
    <source>
        <dbReference type="Proteomes" id="UP000800039"/>
    </source>
</evidence>
<evidence type="ECO:0008006" key="4">
    <source>
        <dbReference type="Google" id="ProtNLM"/>
    </source>
</evidence>